<evidence type="ECO:0000313" key="1">
    <source>
        <dbReference type="EMBL" id="NBN63757.1"/>
    </source>
</evidence>
<gene>
    <name evidence="1" type="ORF">GWI71_08705</name>
</gene>
<organism evidence="1 2">
    <name type="scientific">Pannonibacter tanglangensis</name>
    <dbReference type="NCBI Taxonomy" id="2750084"/>
    <lineage>
        <taxon>Bacteria</taxon>
        <taxon>Pseudomonadati</taxon>
        <taxon>Pseudomonadota</taxon>
        <taxon>Alphaproteobacteria</taxon>
        <taxon>Hyphomicrobiales</taxon>
        <taxon>Stappiaceae</taxon>
        <taxon>Pannonibacter</taxon>
    </lineage>
</organism>
<reference evidence="1 2" key="1">
    <citation type="submission" date="2020-01" db="EMBL/GenBank/DDBJ databases">
        <authorList>
            <person name="Peng S.Y."/>
            <person name="Li J."/>
            <person name="Wang M."/>
            <person name="Wang L."/>
            <person name="Wang C.Q."/>
            <person name="Wang J.R."/>
        </authorList>
    </citation>
    <scope>NUCLEOTIDE SEQUENCE [LARGE SCALE GENOMIC DNA]</scope>
    <source>
        <strain evidence="1 2">XCT-34</strain>
    </source>
</reference>
<sequence>MIAEKSEVISWSQSFAFVTKTLRNAWVRRISWVRGEKAGEMLRDEWPPRDPSISPAAFFVGRRPRDRHPGVARLTPPDIR</sequence>
<dbReference type="RefSeq" id="WP_161675725.1">
    <property type="nucleotide sequence ID" value="NZ_JAABLP010000002.1"/>
</dbReference>
<proteinExistence type="predicted"/>
<keyword evidence="2" id="KW-1185">Reference proteome</keyword>
<protein>
    <submittedName>
        <fullName evidence="1">Uncharacterized protein</fullName>
    </submittedName>
</protein>
<dbReference type="Proteomes" id="UP000541347">
    <property type="component" value="Unassembled WGS sequence"/>
</dbReference>
<dbReference type="EMBL" id="JAABLP010000002">
    <property type="protein sequence ID" value="NBN63757.1"/>
    <property type="molecule type" value="Genomic_DNA"/>
</dbReference>
<comment type="caution">
    <text evidence="1">The sequence shown here is derived from an EMBL/GenBank/DDBJ whole genome shotgun (WGS) entry which is preliminary data.</text>
</comment>
<name>A0ABW9ZII4_9HYPH</name>
<evidence type="ECO:0000313" key="2">
    <source>
        <dbReference type="Proteomes" id="UP000541347"/>
    </source>
</evidence>
<accession>A0ABW9ZII4</accession>